<dbReference type="PANTHER" id="PTHR30213">
    <property type="entry name" value="INNER MEMBRANE PROTEIN YHJD"/>
    <property type="match status" value="1"/>
</dbReference>
<evidence type="ECO:0000256" key="1">
    <source>
        <dbReference type="ARBA" id="ARBA00004651"/>
    </source>
</evidence>
<keyword evidence="5 7" id="KW-0472">Membrane</keyword>
<feature type="transmembrane region" description="Helical" evidence="7">
    <location>
        <begin position="65"/>
        <end position="93"/>
    </location>
</feature>
<dbReference type="PANTHER" id="PTHR30213:SF1">
    <property type="entry name" value="INNER MEMBRANE PROTEIN YHJD"/>
    <property type="match status" value="1"/>
</dbReference>
<proteinExistence type="predicted"/>
<evidence type="ECO:0000256" key="7">
    <source>
        <dbReference type="SAM" id="Phobius"/>
    </source>
</evidence>
<dbReference type="RefSeq" id="WP_311554674.1">
    <property type="nucleotide sequence ID" value="NZ_JAVREJ010000002.1"/>
</dbReference>
<evidence type="ECO:0000313" key="9">
    <source>
        <dbReference type="Proteomes" id="UP001183202"/>
    </source>
</evidence>
<evidence type="ECO:0000256" key="3">
    <source>
        <dbReference type="ARBA" id="ARBA00022692"/>
    </source>
</evidence>
<keyword evidence="2" id="KW-1003">Cell membrane</keyword>
<evidence type="ECO:0000256" key="6">
    <source>
        <dbReference type="SAM" id="MobiDB-lite"/>
    </source>
</evidence>
<comment type="caution">
    <text evidence="8">The sequence shown here is derived from an EMBL/GenBank/DDBJ whole genome shotgun (WGS) entry which is preliminary data.</text>
</comment>
<dbReference type="InterPro" id="IPR017039">
    <property type="entry name" value="Virul_fac_BrkB"/>
</dbReference>
<dbReference type="InterPro" id="IPR005274">
    <property type="entry name" value="IM_pro_YhjD"/>
</dbReference>
<feature type="transmembrane region" description="Helical" evidence="7">
    <location>
        <begin position="172"/>
        <end position="197"/>
    </location>
</feature>
<name>A0ABU2N4A6_9PSEU</name>
<dbReference type="Pfam" id="PF03631">
    <property type="entry name" value="Virul_fac_BrkB"/>
    <property type="match status" value="1"/>
</dbReference>
<dbReference type="NCBIfam" id="TIGR00766">
    <property type="entry name" value="inner membrane protein YhjD"/>
    <property type="match status" value="1"/>
</dbReference>
<accession>A0ABU2N4A6</accession>
<reference evidence="9" key="1">
    <citation type="submission" date="2023-07" db="EMBL/GenBank/DDBJ databases">
        <title>30 novel species of actinomycetes from the DSMZ collection.</title>
        <authorList>
            <person name="Nouioui I."/>
        </authorList>
    </citation>
    <scope>NUCLEOTIDE SEQUENCE [LARGE SCALE GENOMIC DNA]</scope>
    <source>
        <strain evidence="9">DSM 45834</strain>
    </source>
</reference>
<evidence type="ECO:0000313" key="8">
    <source>
        <dbReference type="EMBL" id="MDT0348741.1"/>
    </source>
</evidence>
<evidence type="ECO:0000256" key="2">
    <source>
        <dbReference type="ARBA" id="ARBA00022475"/>
    </source>
</evidence>
<evidence type="ECO:0000256" key="5">
    <source>
        <dbReference type="ARBA" id="ARBA00023136"/>
    </source>
</evidence>
<sequence>MTAVSDRAEADRAASERVAAEVRAGEQKDGDAKPTKLEQFRARYAWLDHLVRAGARYTDHHGDHYAAAITFFSILSLVPLLMIAFAVAGYVLFFNPALLDEIRQAINAALPPNLAETVNPIIDQAIAQRNTVAGFGLLTALYSGIGWMTNLREALSEQWAQSPEPPAMPKRLLFDLLALFGLGIALVGSFAITGLASGFAATVLEFVGLGDQGWAQFLLGLLGIVLGLVANFLVFLWVIARLPRQHTPIRSAVRAAVLGAVGFEILKQVMTVYLSSVTSSPSGAVFGSLLGLLVFVNFVSRFILFVTAWAATAPGVEKEAPAPIPAPAVIRPEVVVRSGPNNATTVGLLGMGAVTALLGLRAFGRRR</sequence>
<gene>
    <name evidence="8" type="primary">yhjD</name>
    <name evidence="8" type="ORF">RM445_04300</name>
</gene>
<keyword evidence="3 7" id="KW-0812">Transmembrane</keyword>
<dbReference type="Proteomes" id="UP001183202">
    <property type="component" value="Unassembled WGS sequence"/>
</dbReference>
<keyword evidence="4 7" id="KW-1133">Transmembrane helix</keyword>
<organism evidence="8 9">
    <name type="scientific">Pseudonocardia charpentierae</name>
    <dbReference type="NCBI Taxonomy" id="3075545"/>
    <lineage>
        <taxon>Bacteria</taxon>
        <taxon>Bacillati</taxon>
        <taxon>Actinomycetota</taxon>
        <taxon>Actinomycetes</taxon>
        <taxon>Pseudonocardiales</taxon>
        <taxon>Pseudonocardiaceae</taxon>
        <taxon>Pseudonocardia</taxon>
    </lineage>
</organism>
<dbReference type="EMBL" id="JAVREJ010000002">
    <property type="protein sequence ID" value="MDT0348741.1"/>
    <property type="molecule type" value="Genomic_DNA"/>
</dbReference>
<feature type="region of interest" description="Disordered" evidence="6">
    <location>
        <begin position="1"/>
        <end position="32"/>
    </location>
</feature>
<keyword evidence="9" id="KW-1185">Reference proteome</keyword>
<dbReference type="NCBIfam" id="TIGR00765">
    <property type="entry name" value="yihY_not_rbn"/>
    <property type="match status" value="1"/>
</dbReference>
<feature type="transmembrane region" description="Helical" evidence="7">
    <location>
        <begin position="289"/>
        <end position="311"/>
    </location>
</feature>
<evidence type="ECO:0000256" key="4">
    <source>
        <dbReference type="ARBA" id="ARBA00022989"/>
    </source>
</evidence>
<feature type="transmembrane region" description="Helical" evidence="7">
    <location>
        <begin position="217"/>
        <end position="240"/>
    </location>
</feature>
<protein>
    <submittedName>
        <fullName evidence="8">Inner membrane protein YhjD</fullName>
    </submittedName>
</protein>
<feature type="transmembrane region" description="Helical" evidence="7">
    <location>
        <begin position="343"/>
        <end position="363"/>
    </location>
</feature>
<comment type="subcellular location">
    <subcellularLocation>
        <location evidence="1">Cell membrane</location>
        <topology evidence="1">Multi-pass membrane protein</topology>
    </subcellularLocation>
</comment>